<gene>
    <name evidence="2" type="ORF">PCL_01029</name>
</gene>
<evidence type="ECO:0000313" key="3">
    <source>
        <dbReference type="Proteomes" id="UP000245956"/>
    </source>
</evidence>
<feature type="compositionally biased region" description="Basic residues" evidence="1">
    <location>
        <begin position="240"/>
        <end position="251"/>
    </location>
</feature>
<dbReference type="EMBL" id="LCWV01000012">
    <property type="protein sequence ID" value="PWI69382.1"/>
    <property type="molecule type" value="Genomic_DNA"/>
</dbReference>
<feature type="region of interest" description="Disordered" evidence="1">
    <location>
        <begin position="147"/>
        <end position="167"/>
    </location>
</feature>
<name>A0A2U3E4F8_PURLI</name>
<proteinExistence type="predicted"/>
<reference evidence="2 3" key="1">
    <citation type="journal article" date="2016" name="Front. Microbiol.">
        <title>Genome and transcriptome sequences reveal the specific parasitism of the nematophagous Purpureocillium lilacinum 36-1.</title>
        <authorList>
            <person name="Xie J."/>
            <person name="Li S."/>
            <person name="Mo C."/>
            <person name="Xiao X."/>
            <person name="Peng D."/>
            <person name="Wang G."/>
            <person name="Xiao Y."/>
        </authorList>
    </citation>
    <scope>NUCLEOTIDE SEQUENCE [LARGE SCALE GENOMIC DNA]</scope>
    <source>
        <strain evidence="2 3">36-1</strain>
    </source>
</reference>
<feature type="compositionally biased region" description="Low complexity" evidence="1">
    <location>
        <begin position="151"/>
        <end position="164"/>
    </location>
</feature>
<accession>A0A2U3E4F8</accession>
<feature type="region of interest" description="Disordered" evidence="1">
    <location>
        <begin position="1"/>
        <end position="21"/>
    </location>
</feature>
<feature type="region of interest" description="Disordered" evidence="1">
    <location>
        <begin position="228"/>
        <end position="251"/>
    </location>
</feature>
<comment type="caution">
    <text evidence="2">The sequence shown here is derived from an EMBL/GenBank/DDBJ whole genome shotgun (WGS) entry which is preliminary data.</text>
</comment>
<organism evidence="2 3">
    <name type="scientific">Purpureocillium lilacinum</name>
    <name type="common">Paecilomyces lilacinus</name>
    <dbReference type="NCBI Taxonomy" id="33203"/>
    <lineage>
        <taxon>Eukaryota</taxon>
        <taxon>Fungi</taxon>
        <taxon>Dikarya</taxon>
        <taxon>Ascomycota</taxon>
        <taxon>Pezizomycotina</taxon>
        <taxon>Sordariomycetes</taxon>
        <taxon>Hypocreomycetidae</taxon>
        <taxon>Hypocreales</taxon>
        <taxon>Ophiocordycipitaceae</taxon>
        <taxon>Purpureocillium</taxon>
    </lineage>
</organism>
<dbReference type="AlphaFoldDB" id="A0A2U3E4F8"/>
<evidence type="ECO:0000256" key="1">
    <source>
        <dbReference type="SAM" id="MobiDB-lite"/>
    </source>
</evidence>
<evidence type="ECO:0000313" key="2">
    <source>
        <dbReference type="EMBL" id="PWI69382.1"/>
    </source>
</evidence>
<sequence>MRALAPSGPKDDVLLGDPTARGSDAPMISDVGIQVDFTLADDVDSQGNVIGPRIVRACGGYEARSITSVRASMPPRLVPQRRTVPEREVQLGWEQCQICGNFFDPNAVGVYFAQSGRSICQNCEGPSSPDVYGSGYGMSQRGGIARNSVYGQSSGASSQNANSNTHTVSWASTNSTATSHNPSMYISEGSAYPIDYYTAIENGPEMHTSSSGSLTRNQDVYVATRGGLGISSLSTSGATRQRRSGNRRNRQ</sequence>
<dbReference type="Proteomes" id="UP000245956">
    <property type="component" value="Unassembled WGS sequence"/>
</dbReference>
<protein>
    <submittedName>
        <fullName evidence="2">Uncharacterized protein</fullName>
    </submittedName>
</protein>